<sequence>MSVEYLQVAEDEGEEPIELPTEDDGTLLLSTLAAQFPGTCGLKYRSTDSKAMRGVRLSDGRLHPPPESGWGSQMFYCVFPKENKRKSDDNLENSTAKTKRIETKLRCTDLIVLGLPWKTTEQNLREYFETFGEVLMAQEGLIQQVPCKVFIGRCTEDLTAEDLREYFGKYGEVTDVFIPKPFRAFSFVTFLDPEVAQSLCGEDHIIKGVSVHVSNAAPKSETRGGGGYGSGGNRQGSHVGNRGGPGGPDASTIYQQRYNTPSQGNWPNQAHRGNLDMPNLQALGITGQAQQGNTQPNCNPLGLGLNLGALPMNPALVAAALNQAGWGLIGNLQNQPEPNFNQGFSNPQNTSSGNNNPNPNSQGGGGGGSTQGFMNWINQGGQGQDGQWARPPPQQQQDKSFLKYD</sequence>
<keyword evidence="2" id="KW-1185">Reference proteome</keyword>
<gene>
    <name evidence="1" type="ORF">MML48_9g00010750</name>
</gene>
<dbReference type="Proteomes" id="UP001056778">
    <property type="component" value="Chromosome 9"/>
</dbReference>
<organism evidence="1 2">
    <name type="scientific">Holotrichia oblita</name>
    <name type="common">Chafer beetle</name>
    <dbReference type="NCBI Taxonomy" id="644536"/>
    <lineage>
        <taxon>Eukaryota</taxon>
        <taxon>Metazoa</taxon>
        <taxon>Ecdysozoa</taxon>
        <taxon>Arthropoda</taxon>
        <taxon>Hexapoda</taxon>
        <taxon>Insecta</taxon>
        <taxon>Pterygota</taxon>
        <taxon>Neoptera</taxon>
        <taxon>Endopterygota</taxon>
        <taxon>Coleoptera</taxon>
        <taxon>Polyphaga</taxon>
        <taxon>Scarabaeiformia</taxon>
        <taxon>Scarabaeidae</taxon>
        <taxon>Melolonthinae</taxon>
        <taxon>Holotrichia</taxon>
    </lineage>
</organism>
<dbReference type="EMBL" id="CM043023">
    <property type="protein sequence ID" value="KAI4454678.1"/>
    <property type="molecule type" value="Genomic_DNA"/>
</dbReference>
<proteinExistence type="predicted"/>
<evidence type="ECO:0000313" key="2">
    <source>
        <dbReference type="Proteomes" id="UP001056778"/>
    </source>
</evidence>
<name>A0ACB9SH88_HOLOL</name>
<accession>A0ACB9SH88</accession>
<comment type="caution">
    <text evidence="1">The sequence shown here is derived from an EMBL/GenBank/DDBJ whole genome shotgun (WGS) entry which is preliminary data.</text>
</comment>
<reference evidence="1" key="1">
    <citation type="submission" date="2022-04" db="EMBL/GenBank/DDBJ databases">
        <title>Chromosome-scale genome assembly of Holotrichia oblita Faldermann.</title>
        <authorList>
            <person name="Rongchong L."/>
        </authorList>
    </citation>
    <scope>NUCLEOTIDE SEQUENCE</scope>
    <source>
        <strain evidence="1">81SQS9</strain>
    </source>
</reference>
<protein>
    <submittedName>
        <fullName evidence="1">Rna-binding (Rrm/rbd/rnp motifs) family protein</fullName>
    </submittedName>
</protein>
<evidence type="ECO:0000313" key="1">
    <source>
        <dbReference type="EMBL" id="KAI4454678.1"/>
    </source>
</evidence>